<name>A0ABV9EV32_9SPHN</name>
<reference evidence="2" key="1">
    <citation type="journal article" date="2019" name="Int. J. Syst. Evol. Microbiol.">
        <title>The Global Catalogue of Microorganisms (GCM) 10K type strain sequencing project: providing services to taxonomists for standard genome sequencing and annotation.</title>
        <authorList>
            <consortium name="The Broad Institute Genomics Platform"/>
            <consortium name="The Broad Institute Genome Sequencing Center for Infectious Disease"/>
            <person name="Wu L."/>
            <person name="Ma J."/>
        </authorList>
    </citation>
    <scope>NUCLEOTIDE SEQUENCE [LARGE SCALE GENOMIC DNA]</scope>
    <source>
        <strain evidence="2">NBRC 103632</strain>
    </source>
</reference>
<organism evidence="1 2">
    <name type="scientific">Sphingobium tyrosinilyticum</name>
    <dbReference type="NCBI Taxonomy" id="2715436"/>
    <lineage>
        <taxon>Bacteria</taxon>
        <taxon>Pseudomonadati</taxon>
        <taxon>Pseudomonadota</taxon>
        <taxon>Alphaproteobacteria</taxon>
        <taxon>Sphingomonadales</taxon>
        <taxon>Sphingomonadaceae</taxon>
        <taxon>Sphingobium</taxon>
    </lineage>
</organism>
<proteinExistence type="predicted"/>
<evidence type="ECO:0000313" key="2">
    <source>
        <dbReference type="Proteomes" id="UP001595957"/>
    </source>
</evidence>
<dbReference type="Proteomes" id="UP001595957">
    <property type="component" value="Unassembled WGS sequence"/>
</dbReference>
<protein>
    <submittedName>
        <fullName evidence="1">Uncharacterized protein</fullName>
    </submittedName>
</protein>
<comment type="caution">
    <text evidence="1">The sequence shown here is derived from an EMBL/GenBank/DDBJ whole genome shotgun (WGS) entry which is preliminary data.</text>
</comment>
<evidence type="ECO:0000313" key="1">
    <source>
        <dbReference type="EMBL" id="MFC4593516.1"/>
    </source>
</evidence>
<gene>
    <name evidence="1" type="ORF">ACFO3E_04840</name>
</gene>
<accession>A0ABV9EV32</accession>
<dbReference type="EMBL" id="JBHSFZ010000006">
    <property type="protein sequence ID" value="MFC4593516.1"/>
    <property type="molecule type" value="Genomic_DNA"/>
</dbReference>
<sequence length="73" mass="8182">MTDRAALPDRIIEITHEPFNSGFDVKVIPPLPDEMLDAEFPAYKQARGWASGLRLTRGWRIVDRTCLGDGIGK</sequence>
<dbReference type="RefSeq" id="WP_380802837.1">
    <property type="nucleotide sequence ID" value="NZ_JBHSFZ010000006.1"/>
</dbReference>
<keyword evidence="2" id="KW-1185">Reference proteome</keyword>